<proteinExistence type="predicted"/>
<dbReference type="AlphaFoldDB" id="A0A6C0DYJ0"/>
<evidence type="ECO:0000313" key="2">
    <source>
        <dbReference type="EMBL" id="QHT21129.1"/>
    </source>
</evidence>
<name>A0A6C0DYJ0_9ZZZZ</name>
<keyword evidence="1" id="KW-1133">Transmembrane helix</keyword>
<keyword evidence="1" id="KW-0472">Membrane</keyword>
<feature type="transmembrane region" description="Helical" evidence="1">
    <location>
        <begin position="20"/>
        <end position="39"/>
    </location>
</feature>
<protein>
    <submittedName>
        <fullName evidence="2">Uncharacterized protein</fullName>
    </submittedName>
</protein>
<dbReference type="EMBL" id="MN739686">
    <property type="protein sequence ID" value="QHT21129.1"/>
    <property type="molecule type" value="Genomic_DNA"/>
</dbReference>
<accession>A0A6C0DYJ0</accession>
<reference evidence="2" key="1">
    <citation type="journal article" date="2020" name="Nature">
        <title>Giant virus diversity and host interactions through global metagenomics.</title>
        <authorList>
            <person name="Schulz F."/>
            <person name="Roux S."/>
            <person name="Paez-Espino D."/>
            <person name="Jungbluth S."/>
            <person name="Walsh D.A."/>
            <person name="Denef V.J."/>
            <person name="McMahon K.D."/>
            <person name="Konstantinidis K.T."/>
            <person name="Eloe-Fadrosh E.A."/>
            <person name="Kyrpides N.C."/>
            <person name="Woyke T."/>
        </authorList>
    </citation>
    <scope>NUCLEOTIDE SEQUENCE</scope>
    <source>
        <strain evidence="2">GVMAG-M-3300023174-75</strain>
    </source>
</reference>
<keyword evidence="1" id="KW-0812">Transmembrane</keyword>
<evidence type="ECO:0000256" key="1">
    <source>
        <dbReference type="SAM" id="Phobius"/>
    </source>
</evidence>
<organism evidence="2">
    <name type="scientific">viral metagenome</name>
    <dbReference type="NCBI Taxonomy" id="1070528"/>
    <lineage>
        <taxon>unclassified sequences</taxon>
        <taxon>metagenomes</taxon>
        <taxon>organismal metagenomes</taxon>
    </lineage>
</organism>
<sequence>MLGAVKNTLFQILNMEIKYINVTVFLLTFLMGLIYIYYFDYNRRVIVYPNRYNIDKIEYKDEAENCFSYKVKEVTCPSDKSGVEIVPLN</sequence>